<accession>A0ACD0NSP9</accession>
<proteinExistence type="predicted"/>
<dbReference type="EMBL" id="KZ820136">
    <property type="protein sequence ID" value="PWN48835.1"/>
    <property type="molecule type" value="Genomic_DNA"/>
</dbReference>
<dbReference type="Proteomes" id="UP000245626">
    <property type="component" value="Unassembled WGS sequence"/>
</dbReference>
<name>A0ACD0NSP9_9BASI</name>
<sequence>MSSSPPSPSSTPSPPSDKTSSKGKITTSSRKSVSPPFYKTSPAPHWKSPNSNTSGGFKSPWPSSQSHGFLQFLRARLFDWDEVPLPTAGFSSSDPNRSHEGLPVVRKDIWSASADQTDKASSTAGEDRDKIRFTWLGHASCHFQLPVPPLSSQSSEKSPSVTILCDPVLSRRCSPFSFIGPERFTQAPTTITEMANAPEVGGRRVWPDFVCLSHNHYDHLDYDTIKELISPRHSRPKPHILCPLGVKAWFKSNFGLRDDEVTESDWWDQTVFDLGDGESRLRVTCTPAQHFTGRGIHDRNKTLWAGWVFETLRGGEEVVVEVKGAKVWFAGDTGYRSVGRGMSAEEEDSLPTCPAFREIGEVLGPLDLSAIPIGAYLPRNVMSTVHMSPRDSVRVHGEVRSRKSVGIHWGSFRLTPEDVNEPPRLLKEECEKLGIEKGEFDVVEIGETISVVAAGAGGAGDEALPESKLGTKAHWDSVYEREVTNFEEIGEEGEVWFGEDSVDRMVRYLEEELCSSDGGEQARSAPHILDLGTGNGHLLFSLLESEELGSWLEAGRMKGVDYSEASVKLARAVGRKRAEEEEGCKIEEIKFETLDLMETEEVSSLKGQANEGRGWDVVLDKGTFDAIALSSKPIEGKLPVDLYTIAVRELVKRPEEEGGEGGGGIFLITSCNFTEEELKLRFEKSGFKTEHVIPTPSFSFGGSKGSTTTSIAFRRV</sequence>
<reference evidence="1 2" key="1">
    <citation type="journal article" date="2018" name="Mol. Biol. Evol.">
        <title>Broad Genomic Sampling Reveals a Smut Pathogenic Ancestry of the Fungal Clade Ustilaginomycotina.</title>
        <authorList>
            <person name="Kijpornyongpan T."/>
            <person name="Mondo S.J."/>
            <person name="Barry K."/>
            <person name="Sandor L."/>
            <person name="Lee J."/>
            <person name="Lipzen A."/>
            <person name="Pangilinan J."/>
            <person name="LaButti K."/>
            <person name="Hainaut M."/>
            <person name="Henrissat B."/>
            <person name="Grigoriev I.V."/>
            <person name="Spatafora J.W."/>
            <person name="Aime M.C."/>
        </authorList>
    </citation>
    <scope>NUCLEOTIDE SEQUENCE [LARGE SCALE GENOMIC DNA]</scope>
    <source>
        <strain evidence="1 2">SA 807</strain>
    </source>
</reference>
<evidence type="ECO:0000313" key="2">
    <source>
        <dbReference type="Proteomes" id="UP000245626"/>
    </source>
</evidence>
<organism evidence="1 2">
    <name type="scientific">Violaceomyces palustris</name>
    <dbReference type="NCBI Taxonomy" id="1673888"/>
    <lineage>
        <taxon>Eukaryota</taxon>
        <taxon>Fungi</taxon>
        <taxon>Dikarya</taxon>
        <taxon>Basidiomycota</taxon>
        <taxon>Ustilaginomycotina</taxon>
        <taxon>Ustilaginomycetes</taxon>
        <taxon>Violaceomycetales</taxon>
        <taxon>Violaceomycetaceae</taxon>
        <taxon>Violaceomyces</taxon>
    </lineage>
</organism>
<gene>
    <name evidence="1" type="ORF">IE53DRAFT_318674</name>
</gene>
<evidence type="ECO:0000313" key="1">
    <source>
        <dbReference type="EMBL" id="PWN48835.1"/>
    </source>
</evidence>
<protein>
    <submittedName>
        <fullName evidence="1">Metallo-hydrolase/oxidoreductase</fullName>
    </submittedName>
</protein>
<keyword evidence="2" id="KW-1185">Reference proteome</keyword>